<protein>
    <submittedName>
        <fullName evidence="2">Uncharacterized protein</fullName>
    </submittedName>
</protein>
<gene>
    <name evidence="2" type="ORF">LZ495_31505</name>
</gene>
<name>A0AA41U787_9ACTN</name>
<dbReference type="EMBL" id="JAKFHA010000026">
    <property type="protein sequence ID" value="MCF2531719.1"/>
    <property type="molecule type" value="Genomic_DNA"/>
</dbReference>
<feature type="coiled-coil region" evidence="1">
    <location>
        <begin position="17"/>
        <end position="44"/>
    </location>
</feature>
<organism evidence="2 3">
    <name type="scientific">Yinghuangia soli</name>
    <dbReference type="NCBI Taxonomy" id="2908204"/>
    <lineage>
        <taxon>Bacteria</taxon>
        <taxon>Bacillati</taxon>
        <taxon>Actinomycetota</taxon>
        <taxon>Actinomycetes</taxon>
        <taxon>Kitasatosporales</taxon>
        <taxon>Streptomycetaceae</taxon>
        <taxon>Yinghuangia</taxon>
    </lineage>
</organism>
<reference evidence="2" key="1">
    <citation type="submission" date="2022-01" db="EMBL/GenBank/DDBJ databases">
        <title>Genome-Based Taxonomic Classification of the Phylum Actinobacteria.</title>
        <authorList>
            <person name="Gao Y."/>
        </authorList>
    </citation>
    <scope>NUCLEOTIDE SEQUENCE</scope>
    <source>
        <strain evidence="2">KLBMP 8922</strain>
    </source>
</reference>
<keyword evidence="3" id="KW-1185">Reference proteome</keyword>
<dbReference type="RefSeq" id="WP_235056368.1">
    <property type="nucleotide sequence ID" value="NZ_JAKFHA010000026.1"/>
</dbReference>
<proteinExistence type="predicted"/>
<sequence>MSIKDIAQRTAVLRNLAASINSALANAETELKTALREQKKATGTTKISIELPDATPIGSVTLVQPPPAATVVDEAAWRDWVRSVMPGEIEPTFTVRVRPSTEKALLKSISAASSTVPQWCDPETGEVHNVPGVEVQPRAAYARMTLPADSNQAIAAAWQRGDLAHLVLPALTAGGES</sequence>
<dbReference type="Proteomes" id="UP001165378">
    <property type="component" value="Unassembled WGS sequence"/>
</dbReference>
<keyword evidence="1" id="KW-0175">Coiled coil</keyword>
<evidence type="ECO:0000256" key="1">
    <source>
        <dbReference type="SAM" id="Coils"/>
    </source>
</evidence>
<evidence type="ECO:0000313" key="2">
    <source>
        <dbReference type="EMBL" id="MCF2531719.1"/>
    </source>
</evidence>
<dbReference type="AlphaFoldDB" id="A0AA41U787"/>
<accession>A0AA41U787</accession>
<evidence type="ECO:0000313" key="3">
    <source>
        <dbReference type="Proteomes" id="UP001165378"/>
    </source>
</evidence>
<comment type="caution">
    <text evidence="2">The sequence shown here is derived from an EMBL/GenBank/DDBJ whole genome shotgun (WGS) entry which is preliminary data.</text>
</comment>